<protein>
    <submittedName>
        <fullName evidence="2">Uncharacterized protein</fullName>
    </submittedName>
</protein>
<dbReference type="GO" id="GO:0008270">
    <property type="term" value="F:zinc ion binding"/>
    <property type="evidence" value="ECO:0007669"/>
    <property type="project" value="InterPro"/>
</dbReference>
<reference evidence="2 3" key="1">
    <citation type="submission" date="2018-10" db="EMBL/GenBank/DDBJ databases">
        <title>A high-quality apple genome assembly.</title>
        <authorList>
            <person name="Hu J."/>
        </authorList>
    </citation>
    <scope>NUCLEOTIDE SEQUENCE [LARGE SCALE GENOMIC DNA]</scope>
    <source>
        <strain evidence="3">cv. HFTH1</strain>
        <tissue evidence="2">Young leaf</tissue>
    </source>
</reference>
<comment type="function">
    <text evidence="1">Reversible hydration of carbon dioxide.</text>
</comment>
<accession>A0A498IBG6</accession>
<evidence type="ECO:0000313" key="2">
    <source>
        <dbReference type="EMBL" id="RXH80796.1"/>
    </source>
</evidence>
<evidence type="ECO:0000256" key="1">
    <source>
        <dbReference type="ARBA" id="ARBA00002904"/>
    </source>
</evidence>
<dbReference type="PANTHER" id="PTHR18952:SF201">
    <property type="entry name" value="CARBONIC ANHYDRASE"/>
    <property type="match status" value="1"/>
</dbReference>
<organism evidence="2 3">
    <name type="scientific">Malus domestica</name>
    <name type="common">Apple</name>
    <name type="synonym">Pyrus malus</name>
    <dbReference type="NCBI Taxonomy" id="3750"/>
    <lineage>
        <taxon>Eukaryota</taxon>
        <taxon>Viridiplantae</taxon>
        <taxon>Streptophyta</taxon>
        <taxon>Embryophyta</taxon>
        <taxon>Tracheophyta</taxon>
        <taxon>Spermatophyta</taxon>
        <taxon>Magnoliopsida</taxon>
        <taxon>eudicotyledons</taxon>
        <taxon>Gunneridae</taxon>
        <taxon>Pentapetalae</taxon>
        <taxon>rosids</taxon>
        <taxon>fabids</taxon>
        <taxon>Rosales</taxon>
        <taxon>Rosaceae</taxon>
        <taxon>Amygdaloideae</taxon>
        <taxon>Maleae</taxon>
        <taxon>Malus</taxon>
    </lineage>
</organism>
<dbReference type="Proteomes" id="UP000290289">
    <property type="component" value="Chromosome 12"/>
</dbReference>
<proteinExistence type="predicted"/>
<dbReference type="SUPFAM" id="SSF51069">
    <property type="entry name" value="Carbonic anhydrase"/>
    <property type="match status" value="1"/>
</dbReference>
<evidence type="ECO:0000313" key="3">
    <source>
        <dbReference type="Proteomes" id="UP000290289"/>
    </source>
</evidence>
<sequence>METNMRTHISSEDERNFDYIEGSKKGPAFWGDIKREWAACKNGRLQSPMDLSSLKVITIPSLVGLKTTYKRSNATLKNRGHAIKVNGIEFTSNKVTGSHPPSIPSIAGGLYAMELHMVYQSPDPKVENLLVSFTRLVTQMPSFLR</sequence>
<comment type="caution">
    <text evidence="2">The sequence shown here is derived from an EMBL/GenBank/DDBJ whole genome shotgun (WGS) entry which is preliminary data.</text>
</comment>
<name>A0A498IBG6_MALDO</name>
<dbReference type="InterPro" id="IPR023561">
    <property type="entry name" value="Carbonic_anhydrase_a-class"/>
</dbReference>
<dbReference type="EMBL" id="RDQH01000338">
    <property type="protein sequence ID" value="RXH80796.1"/>
    <property type="molecule type" value="Genomic_DNA"/>
</dbReference>
<dbReference type="Gene3D" id="3.10.200.10">
    <property type="entry name" value="Alpha carbonic anhydrase"/>
    <property type="match status" value="1"/>
</dbReference>
<dbReference type="STRING" id="3750.A0A498IBG6"/>
<dbReference type="PANTHER" id="PTHR18952">
    <property type="entry name" value="CARBONIC ANHYDRASE"/>
    <property type="match status" value="1"/>
</dbReference>
<gene>
    <name evidence="2" type="ORF">DVH24_004710</name>
</gene>
<dbReference type="GO" id="GO:0006730">
    <property type="term" value="P:one-carbon metabolic process"/>
    <property type="evidence" value="ECO:0007669"/>
    <property type="project" value="TreeGrafter"/>
</dbReference>
<dbReference type="GO" id="GO:0004089">
    <property type="term" value="F:carbonate dehydratase activity"/>
    <property type="evidence" value="ECO:0007669"/>
    <property type="project" value="InterPro"/>
</dbReference>
<dbReference type="AlphaFoldDB" id="A0A498IBG6"/>
<dbReference type="InterPro" id="IPR036398">
    <property type="entry name" value="CA_dom_sf"/>
</dbReference>
<keyword evidence="3" id="KW-1185">Reference proteome</keyword>